<evidence type="ECO:0000256" key="2">
    <source>
        <dbReference type="ARBA" id="ARBA00022475"/>
    </source>
</evidence>
<dbReference type="PANTHER" id="PTHR32322">
    <property type="entry name" value="INNER MEMBRANE TRANSPORTER"/>
    <property type="match status" value="1"/>
</dbReference>
<dbReference type="InterPro" id="IPR037185">
    <property type="entry name" value="EmrE-like"/>
</dbReference>
<keyword evidence="5 6" id="KW-0472">Membrane</keyword>
<sequence length="311" mass="34057">MSSQILKTPLPYLALILAHIIWGANFVVAKVTLQEFPPMSLAFLRFALASLFLAPFFLSQTKKVKIDKKDLPKLVAIGVFITSLNIAFFFEGIQKTTAINASLLTLVIPVFSVLSGWWFLKEKILVINLVGITLSLAGAMIIIGLPQILSGNFSPETLTGNTLIVLASLSWVIGATISKQISHKYPTLIITAIAFMVSTMVMFIPAALEYLEDPGWPSKVTVLGLLGLSYITLLSSISAYFLFEWGLSKVGIIAADLFQYIEPFIATFLAIAILEEQISTSFTIGAVFIVVGLYIGTLAKQIHHRHKAHRV</sequence>
<accession>A0A1F5J934</accession>
<evidence type="ECO:0000313" key="8">
    <source>
        <dbReference type="EMBL" id="OGE25092.1"/>
    </source>
</evidence>
<dbReference type="SUPFAM" id="SSF103481">
    <property type="entry name" value="Multidrug resistance efflux transporter EmrE"/>
    <property type="match status" value="2"/>
</dbReference>
<dbReference type="PANTHER" id="PTHR32322:SF18">
    <property type="entry name" value="S-ADENOSYLMETHIONINE_S-ADENOSYLHOMOCYSTEINE TRANSPORTER"/>
    <property type="match status" value="1"/>
</dbReference>
<dbReference type="EMBL" id="MFCX01000032">
    <property type="protein sequence ID" value="OGE25092.1"/>
    <property type="molecule type" value="Genomic_DNA"/>
</dbReference>
<keyword evidence="3 6" id="KW-0812">Transmembrane</keyword>
<feature type="transmembrane region" description="Helical" evidence="6">
    <location>
        <begin position="39"/>
        <end position="59"/>
    </location>
</feature>
<evidence type="ECO:0000256" key="3">
    <source>
        <dbReference type="ARBA" id="ARBA00022692"/>
    </source>
</evidence>
<reference evidence="8 9" key="1">
    <citation type="journal article" date="2016" name="Nat. Commun.">
        <title>Thousands of microbial genomes shed light on interconnected biogeochemical processes in an aquifer system.</title>
        <authorList>
            <person name="Anantharaman K."/>
            <person name="Brown C.T."/>
            <person name="Hug L.A."/>
            <person name="Sharon I."/>
            <person name="Castelle C.J."/>
            <person name="Probst A.J."/>
            <person name="Thomas B.C."/>
            <person name="Singh A."/>
            <person name="Wilkins M.J."/>
            <person name="Karaoz U."/>
            <person name="Brodie E.L."/>
            <person name="Williams K.H."/>
            <person name="Hubbard S.S."/>
            <person name="Banfield J.F."/>
        </authorList>
    </citation>
    <scope>NUCLEOTIDE SEQUENCE [LARGE SCALE GENOMIC DNA]</scope>
</reference>
<dbReference type="AlphaFoldDB" id="A0A1F5J934"/>
<evidence type="ECO:0000259" key="7">
    <source>
        <dbReference type="Pfam" id="PF00892"/>
    </source>
</evidence>
<gene>
    <name evidence="8" type="ORF">A3C26_02010</name>
</gene>
<evidence type="ECO:0000256" key="5">
    <source>
        <dbReference type="ARBA" id="ARBA00023136"/>
    </source>
</evidence>
<keyword evidence="2" id="KW-1003">Cell membrane</keyword>
<name>A0A1F5J934_9BACT</name>
<feature type="domain" description="EamA" evidence="7">
    <location>
        <begin position="12"/>
        <end position="143"/>
    </location>
</feature>
<proteinExistence type="predicted"/>
<comment type="subcellular location">
    <subcellularLocation>
        <location evidence="1">Cell membrane</location>
        <topology evidence="1">Multi-pass membrane protein</topology>
    </subcellularLocation>
</comment>
<feature type="transmembrane region" description="Helical" evidence="6">
    <location>
        <begin position="189"/>
        <end position="208"/>
    </location>
</feature>
<evidence type="ECO:0000256" key="4">
    <source>
        <dbReference type="ARBA" id="ARBA00022989"/>
    </source>
</evidence>
<feature type="transmembrane region" description="Helical" evidence="6">
    <location>
        <begin position="250"/>
        <end position="274"/>
    </location>
</feature>
<feature type="transmembrane region" description="Helical" evidence="6">
    <location>
        <begin position="158"/>
        <end position="177"/>
    </location>
</feature>
<protein>
    <recommendedName>
        <fullName evidence="7">EamA domain-containing protein</fullName>
    </recommendedName>
</protein>
<evidence type="ECO:0000256" key="6">
    <source>
        <dbReference type="SAM" id="Phobius"/>
    </source>
</evidence>
<dbReference type="Proteomes" id="UP000177042">
    <property type="component" value="Unassembled WGS sequence"/>
</dbReference>
<feature type="transmembrane region" description="Helical" evidence="6">
    <location>
        <begin position="280"/>
        <end position="299"/>
    </location>
</feature>
<feature type="transmembrane region" description="Helical" evidence="6">
    <location>
        <begin position="125"/>
        <end position="146"/>
    </location>
</feature>
<feature type="transmembrane region" description="Helical" evidence="6">
    <location>
        <begin position="220"/>
        <end position="243"/>
    </location>
</feature>
<feature type="transmembrane region" description="Helical" evidence="6">
    <location>
        <begin position="12"/>
        <end position="33"/>
    </location>
</feature>
<feature type="transmembrane region" description="Helical" evidence="6">
    <location>
        <begin position="71"/>
        <end position="90"/>
    </location>
</feature>
<organism evidence="8 9">
    <name type="scientific">Candidatus Daviesbacteria bacterium RIFCSPHIGHO2_02_FULL_39_12</name>
    <dbReference type="NCBI Taxonomy" id="1797770"/>
    <lineage>
        <taxon>Bacteria</taxon>
        <taxon>Candidatus Daviesiibacteriota</taxon>
    </lineage>
</organism>
<evidence type="ECO:0000313" key="9">
    <source>
        <dbReference type="Proteomes" id="UP000177042"/>
    </source>
</evidence>
<dbReference type="InterPro" id="IPR000620">
    <property type="entry name" value="EamA_dom"/>
</dbReference>
<feature type="transmembrane region" description="Helical" evidence="6">
    <location>
        <begin position="102"/>
        <end position="120"/>
    </location>
</feature>
<dbReference type="GO" id="GO:0005886">
    <property type="term" value="C:plasma membrane"/>
    <property type="evidence" value="ECO:0007669"/>
    <property type="project" value="UniProtKB-SubCell"/>
</dbReference>
<evidence type="ECO:0000256" key="1">
    <source>
        <dbReference type="ARBA" id="ARBA00004651"/>
    </source>
</evidence>
<dbReference type="Pfam" id="PF00892">
    <property type="entry name" value="EamA"/>
    <property type="match status" value="2"/>
</dbReference>
<dbReference type="InterPro" id="IPR050638">
    <property type="entry name" value="AA-Vitamin_Transporters"/>
</dbReference>
<keyword evidence="4 6" id="KW-1133">Transmembrane helix</keyword>
<comment type="caution">
    <text evidence="8">The sequence shown here is derived from an EMBL/GenBank/DDBJ whole genome shotgun (WGS) entry which is preliminary data.</text>
</comment>
<feature type="domain" description="EamA" evidence="7">
    <location>
        <begin position="159"/>
        <end position="295"/>
    </location>
</feature>